<organism evidence="1 2">
    <name type="scientific">Niabella soli DSM 19437</name>
    <dbReference type="NCBI Taxonomy" id="929713"/>
    <lineage>
        <taxon>Bacteria</taxon>
        <taxon>Pseudomonadati</taxon>
        <taxon>Bacteroidota</taxon>
        <taxon>Chitinophagia</taxon>
        <taxon>Chitinophagales</taxon>
        <taxon>Chitinophagaceae</taxon>
        <taxon>Niabella</taxon>
    </lineage>
</organism>
<proteinExistence type="predicted"/>
<evidence type="ECO:0000313" key="1">
    <source>
        <dbReference type="EMBL" id="AHF17056.1"/>
    </source>
</evidence>
<reference evidence="1 2" key="1">
    <citation type="submission" date="2013-12" db="EMBL/GenBank/DDBJ databases">
        <authorList>
            <consortium name="DOE Joint Genome Institute"/>
            <person name="Eisen J."/>
            <person name="Huntemann M."/>
            <person name="Han J."/>
            <person name="Chen A."/>
            <person name="Kyrpides N."/>
            <person name="Mavromatis K."/>
            <person name="Markowitz V."/>
            <person name="Palaniappan K."/>
            <person name="Ivanova N."/>
            <person name="Schaumberg A."/>
            <person name="Pati A."/>
            <person name="Liolios K."/>
            <person name="Nordberg H.P."/>
            <person name="Cantor M.N."/>
            <person name="Hua S.X."/>
            <person name="Woyke T."/>
        </authorList>
    </citation>
    <scope>NUCLEOTIDE SEQUENCE [LARGE SCALE GENOMIC DNA]</scope>
    <source>
        <strain evidence="2">DSM 19437</strain>
    </source>
</reference>
<evidence type="ECO:0000313" key="2">
    <source>
        <dbReference type="Proteomes" id="UP000003586"/>
    </source>
</evidence>
<sequence length="38" mass="4031">MVVPDGITASYTPSLIPKGSTTSPELQKSGTAFLKFFI</sequence>
<dbReference type="STRING" id="929713.NIASO_01005"/>
<keyword evidence="2" id="KW-1185">Reference proteome</keyword>
<protein>
    <submittedName>
        <fullName evidence="1">Uncharacterized protein</fullName>
    </submittedName>
</protein>
<dbReference type="AlphaFoldDB" id="W0F6Q2"/>
<dbReference type="Proteomes" id="UP000003586">
    <property type="component" value="Chromosome"/>
</dbReference>
<name>W0F6Q2_9BACT</name>
<gene>
    <name evidence="1" type="ORF">NIASO_01005</name>
</gene>
<accession>W0F6Q2</accession>
<dbReference type="EMBL" id="CP007035">
    <property type="protein sequence ID" value="AHF17056.1"/>
    <property type="molecule type" value="Genomic_DNA"/>
</dbReference>
<dbReference type="KEGG" id="nso:NIASO_01005"/>
<dbReference type="HOGENOM" id="CLU_3330646_0_0_10"/>